<gene>
    <name evidence="5" type="ORF">G6F51_009894</name>
</gene>
<dbReference type="GO" id="GO:0010608">
    <property type="term" value="P:post-transcriptional regulation of gene expression"/>
    <property type="evidence" value="ECO:0007669"/>
    <property type="project" value="TreeGrafter"/>
</dbReference>
<feature type="repeat" description="Pumilio" evidence="2">
    <location>
        <begin position="460"/>
        <end position="497"/>
    </location>
</feature>
<dbReference type="PANTHER" id="PTHR12537">
    <property type="entry name" value="RNA BINDING PROTEIN PUMILIO-RELATED"/>
    <property type="match status" value="1"/>
</dbReference>
<feature type="compositionally biased region" description="Low complexity" evidence="3">
    <location>
        <begin position="175"/>
        <end position="196"/>
    </location>
</feature>
<dbReference type="InterPro" id="IPR016024">
    <property type="entry name" value="ARM-type_fold"/>
</dbReference>
<comment type="caution">
    <text evidence="5">The sequence shown here is derived from an EMBL/GenBank/DDBJ whole genome shotgun (WGS) entry which is preliminary data.</text>
</comment>
<dbReference type="Pfam" id="PF00806">
    <property type="entry name" value="PUF"/>
    <property type="match status" value="8"/>
</dbReference>
<organism evidence="5 6">
    <name type="scientific">Rhizopus oryzae</name>
    <name type="common">Mucormycosis agent</name>
    <name type="synonym">Rhizopus arrhizus var. delemar</name>
    <dbReference type="NCBI Taxonomy" id="64495"/>
    <lineage>
        <taxon>Eukaryota</taxon>
        <taxon>Fungi</taxon>
        <taxon>Fungi incertae sedis</taxon>
        <taxon>Mucoromycota</taxon>
        <taxon>Mucoromycotina</taxon>
        <taxon>Mucoromycetes</taxon>
        <taxon>Mucorales</taxon>
        <taxon>Mucorineae</taxon>
        <taxon>Rhizopodaceae</taxon>
        <taxon>Rhizopus</taxon>
    </lineage>
</organism>
<dbReference type="GO" id="GO:0003729">
    <property type="term" value="F:mRNA binding"/>
    <property type="evidence" value="ECO:0007669"/>
    <property type="project" value="TreeGrafter"/>
</dbReference>
<evidence type="ECO:0000256" key="2">
    <source>
        <dbReference type="PROSITE-ProRule" id="PRU00317"/>
    </source>
</evidence>
<dbReference type="InterPro" id="IPR033133">
    <property type="entry name" value="PUM-HD"/>
</dbReference>
<feature type="repeat" description="Pumilio" evidence="2">
    <location>
        <begin position="315"/>
        <end position="351"/>
    </location>
</feature>
<evidence type="ECO:0000256" key="1">
    <source>
        <dbReference type="ARBA" id="ARBA00022737"/>
    </source>
</evidence>
<dbReference type="OrthoDB" id="668540at2759"/>
<dbReference type="InterPro" id="IPR033712">
    <property type="entry name" value="Pumilio_RNA-bd"/>
</dbReference>
<dbReference type="InterPro" id="IPR011989">
    <property type="entry name" value="ARM-like"/>
</dbReference>
<protein>
    <recommendedName>
        <fullName evidence="4">PUM-HD domain-containing protein</fullName>
    </recommendedName>
</protein>
<feature type="domain" description="PUM-HD" evidence="4">
    <location>
        <begin position="186"/>
        <end position="523"/>
    </location>
</feature>
<sequence length="543" mass="62326">MSSGSKSFIHDDDEDPINLFKFNSIEPLQTPFTTTNSHSVPVSRRNSNEGDDILDPLFNVKLSFNDSYLRKSPFALTPFSNENNTLLKDTKGSFFNPVSKPTSVNQLNNLLPDEKTWAPSFKTNELSIRRYSYEWNPGITDYIFTQPHPLLNRNHHQPSTLYTPHHSLYHPNQPSQKQNKNFNKTKNTKKLNNNSNNVDRFMDADLNDYVGKLYELCKDQNGCRFLQKKMDKNKDGDLIFNELYSHFNELMIDPFGNYFCQKLLDKCTDEQRTRIVHITSPHLAQAALNIHGTRAVQRLIETISTPEQIDSVIHALNPSVTALIKNLNGNHVIQKCLHYLSKEEKNQFIYDAICTNCVEVASHKHGCCVLQRCFDYATFKQKDQLVKEISKHALVLVQGPFGNYVVQYVLDLGLVTYSENINQKFLGHICSLSSQKFSSNVIEKCIRTASPLTRRLMINELIDSAAMEMLLQDSFANYVIQTSLDYADDDQREQLSECIRPFLTAIRYTPHGKRIYNKTTSIYHKSNANFKPKATNDSLLITQ</sequence>
<feature type="repeat" description="Pumilio" evidence="2">
    <location>
        <begin position="278"/>
        <end position="314"/>
    </location>
</feature>
<dbReference type="SMART" id="SM00025">
    <property type="entry name" value="Pumilio"/>
    <property type="match status" value="8"/>
</dbReference>
<dbReference type="PROSITE" id="PS50302">
    <property type="entry name" value="PUM"/>
    <property type="match status" value="7"/>
</dbReference>
<proteinExistence type="predicted"/>
<dbReference type="CDD" id="cd07920">
    <property type="entry name" value="Pumilio"/>
    <property type="match status" value="1"/>
</dbReference>
<dbReference type="FunFam" id="1.25.10.10:FF:000237">
    <property type="entry name" value="Pumilio homolog 9"/>
    <property type="match status" value="1"/>
</dbReference>
<reference evidence="5" key="1">
    <citation type="journal article" date="2020" name="Microb. Genom.">
        <title>Genetic diversity of clinical and environmental Mucorales isolates obtained from an investigation of mucormycosis cases among solid organ transplant recipients.</title>
        <authorList>
            <person name="Nguyen M.H."/>
            <person name="Kaul D."/>
            <person name="Muto C."/>
            <person name="Cheng S.J."/>
            <person name="Richter R.A."/>
            <person name="Bruno V.M."/>
            <person name="Liu G."/>
            <person name="Beyhan S."/>
            <person name="Sundermann A.J."/>
            <person name="Mounaud S."/>
            <person name="Pasculle A.W."/>
            <person name="Nierman W.C."/>
            <person name="Driscoll E."/>
            <person name="Cumbie R."/>
            <person name="Clancy C.J."/>
            <person name="Dupont C.L."/>
        </authorList>
    </citation>
    <scope>NUCLEOTIDE SEQUENCE</scope>
    <source>
        <strain evidence="5">GL16</strain>
    </source>
</reference>
<dbReference type="Proteomes" id="UP000717996">
    <property type="component" value="Unassembled WGS sequence"/>
</dbReference>
<name>A0A9P7C680_RHIOR</name>
<dbReference type="AlphaFoldDB" id="A0A9P7C680"/>
<evidence type="ECO:0000313" key="5">
    <source>
        <dbReference type="EMBL" id="KAG1538231.1"/>
    </source>
</evidence>
<dbReference type="PANTHER" id="PTHR12537:SF13">
    <property type="entry name" value="PUMILIO HOMOLOGY DOMAIN FAMILY MEMBER 4"/>
    <property type="match status" value="1"/>
</dbReference>
<dbReference type="InterPro" id="IPR001313">
    <property type="entry name" value="Pumilio_RNA-bd_rpt"/>
</dbReference>
<feature type="repeat" description="Pumilio" evidence="2">
    <location>
        <begin position="424"/>
        <end position="459"/>
    </location>
</feature>
<evidence type="ECO:0000256" key="3">
    <source>
        <dbReference type="SAM" id="MobiDB-lite"/>
    </source>
</evidence>
<dbReference type="GO" id="GO:0005737">
    <property type="term" value="C:cytoplasm"/>
    <property type="evidence" value="ECO:0007669"/>
    <property type="project" value="TreeGrafter"/>
</dbReference>
<dbReference type="Gene3D" id="1.25.10.10">
    <property type="entry name" value="Leucine-rich Repeat Variant"/>
    <property type="match status" value="1"/>
</dbReference>
<accession>A0A9P7C680</accession>
<keyword evidence="1" id="KW-0677">Repeat</keyword>
<feature type="repeat" description="Pumilio" evidence="2">
    <location>
        <begin position="352"/>
        <end position="387"/>
    </location>
</feature>
<evidence type="ECO:0000259" key="4">
    <source>
        <dbReference type="PROSITE" id="PS50303"/>
    </source>
</evidence>
<dbReference type="SUPFAM" id="SSF48371">
    <property type="entry name" value="ARM repeat"/>
    <property type="match status" value="1"/>
</dbReference>
<dbReference type="PROSITE" id="PS50303">
    <property type="entry name" value="PUM_HD"/>
    <property type="match status" value="1"/>
</dbReference>
<dbReference type="EMBL" id="JAANIT010001915">
    <property type="protein sequence ID" value="KAG1538231.1"/>
    <property type="molecule type" value="Genomic_DNA"/>
</dbReference>
<feature type="repeat" description="Pumilio" evidence="2">
    <location>
        <begin position="242"/>
        <end position="277"/>
    </location>
</feature>
<evidence type="ECO:0000313" key="6">
    <source>
        <dbReference type="Proteomes" id="UP000717996"/>
    </source>
</evidence>
<feature type="repeat" description="Pumilio" evidence="2">
    <location>
        <begin position="388"/>
        <end position="423"/>
    </location>
</feature>
<feature type="region of interest" description="Disordered" evidence="3">
    <location>
        <begin position="160"/>
        <end position="196"/>
    </location>
</feature>